<keyword evidence="2" id="KW-0732">Signal</keyword>
<gene>
    <name evidence="3" type="ORF">AMJ39_08015</name>
</gene>
<evidence type="ECO:0000313" key="4">
    <source>
        <dbReference type="Proteomes" id="UP000052008"/>
    </source>
</evidence>
<reference evidence="3 4" key="1">
    <citation type="journal article" date="2015" name="Microbiome">
        <title>Genomic resolution of linkages in carbon, nitrogen, and sulfur cycling among widespread estuary sediment bacteria.</title>
        <authorList>
            <person name="Baker B.J."/>
            <person name="Lazar C.S."/>
            <person name="Teske A.P."/>
            <person name="Dick G.J."/>
        </authorList>
    </citation>
    <scope>NUCLEOTIDE SEQUENCE [LARGE SCALE GENOMIC DNA]</scope>
    <source>
        <strain evidence="3">DG_24</strain>
    </source>
</reference>
<dbReference type="PROSITE" id="PS51257">
    <property type="entry name" value="PROKAR_LIPOPROTEIN"/>
    <property type="match status" value="1"/>
</dbReference>
<keyword evidence="1" id="KW-0472">Membrane</keyword>
<feature type="chain" id="PRO_5006639578" description="DUF4136 domain-containing protein" evidence="2">
    <location>
        <begin position="21"/>
        <end position="229"/>
    </location>
</feature>
<keyword evidence="1" id="KW-1133">Transmembrane helix</keyword>
<sequence>MRVGALLRMLLLVAWLAAWAAGCSTVVGSGVVSDVSRSLPTNIGLVRTALRAGFEDSLPELSLDTGRRVVLDSQEPGEDDWLIESEIGQVLRERGYGLLTNLPAADEAQEGERLTVLSYRSVDLRVVYRGAHRSGWRGERMIDRQAVARLDIRVLTWPEGEIVSLRETEGVASDTVPESELALLEGSEFPAENRMVEDHGQSGRLLEPLVVTGLVALLVYVFYTAESSD</sequence>
<proteinExistence type="predicted"/>
<feature type="transmembrane region" description="Helical" evidence="1">
    <location>
        <begin position="205"/>
        <end position="223"/>
    </location>
</feature>
<name>A0A0S7WQV9_UNCT6</name>
<evidence type="ECO:0000256" key="2">
    <source>
        <dbReference type="SAM" id="SignalP"/>
    </source>
</evidence>
<organism evidence="3 4">
    <name type="scientific">candidate division TA06 bacterium DG_24</name>
    <dbReference type="NCBI Taxonomy" id="1703770"/>
    <lineage>
        <taxon>Bacteria</taxon>
        <taxon>Bacteria division TA06</taxon>
    </lineage>
</organism>
<evidence type="ECO:0000313" key="3">
    <source>
        <dbReference type="EMBL" id="KPJ52367.1"/>
    </source>
</evidence>
<dbReference type="AlphaFoldDB" id="A0A0S7WQV9"/>
<keyword evidence="1" id="KW-0812">Transmembrane</keyword>
<evidence type="ECO:0008006" key="5">
    <source>
        <dbReference type="Google" id="ProtNLM"/>
    </source>
</evidence>
<accession>A0A0S7WQV9</accession>
<protein>
    <recommendedName>
        <fullName evidence="5">DUF4136 domain-containing protein</fullName>
    </recommendedName>
</protein>
<dbReference type="Proteomes" id="UP000052008">
    <property type="component" value="Unassembled WGS sequence"/>
</dbReference>
<comment type="caution">
    <text evidence="3">The sequence shown here is derived from an EMBL/GenBank/DDBJ whole genome shotgun (WGS) entry which is preliminary data.</text>
</comment>
<dbReference type="STRING" id="1703770.AMJ39_08015"/>
<feature type="signal peptide" evidence="2">
    <location>
        <begin position="1"/>
        <end position="20"/>
    </location>
</feature>
<dbReference type="EMBL" id="LIZS01000062">
    <property type="protein sequence ID" value="KPJ52367.1"/>
    <property type="molecule type" value="Genomic_DNA"/>
</dbReference>
<evidence type="ECO:0000256" key="1">
    <source>
        <dbReference type="SAM" id="Phobius"/>
    </source>
</evidence>